<keyword evidence="2" id="KW-1185">Reference proteome</keyword>
<dbReference type="EMBL" id="CP094970">
    <property type="protein sequence ID" value="UYM07432.1"/>
    <property type="molecule type" value="Genomic_DNA"/>
</dbReference>
<evidence type="ECO:0000313" key="2">
    <source>
        <dbReference type="Proteomes" id="UP001164390"/>
    </source>
</evidence>
<protein>
    <submittedName>
        <fullName evidence="1">DUF2867 domain-containing protein</fullName>
    </submittedName>
</protein>
<dbReference type="Pfam" id="PF11066">
    <property type="entry name" value="DUF2867"/>
    <property type="match status" value="1"/>
</dbReference>
<dbReference type="KEGG" id="sgrg:L0C25_10295"/>
<organism evidence="1 2">
    <name type="scientific">Solicola gregarius</name>
    <dbReference type="NCBI Taxonomy" id="2908642"/>
    <lineage>
        <taxon>Bacteria</taxon>
        <taxon>Bacillati</taxon>
        <taxon>Actinomycetota</taxon>
        <taxon>Actinomycetes</taxon>
        <taxon>Propionibacteriales</taxon>
        <taxon>Nocardioidaceae</taxon>
        <taxon>Solicola</taxon>
    </lineage>
</organism>
<proteinExistence type="predicted"/>
<name>A0AA46TLE2_9ACTN</name>
<sequence length="203" mass="22426">MSTQGARIPDREHTSRPWRIHEITQDFRLYDVWALPTPGGPDDFPKLVRQVRDGDTAENPSWIARALFSIRWKLGALLGWDDDEDGVGARVPTLCDRLPEDLREGAAGPGFDRLPFSPLYLIDDEFAAEMANKTVHGVMHLSWVPDDSGGFRGQMAVLVRPNGLFGRAYMAGIGPFRHLLVYPPLMRGIAESWRAGASSGGGS</sequence>
<evidence type="ECO:0000313" key="1">
    <source>
        <dbReference type="EMBL" id="UYM07432.1"/>
    </source>
</evidence>
<dbReference type="AlphaFoldDB" id="A0AA46TLE2"/>
<reference evidence="1" key="1">
    <citation type="submission" date="2022-01" db="EMBL/GenBank/DDBJ databases">
        <title>Nocardioidaceae gen. sp. A5X3R13.</title>
        <authorList>
            <person name="Lopez Marin M.A."/>
            <person name="Uhlik O."/>
        </authorList>
    </citation>
    <scope>NUCLEOTIDE SEQUENCE</scope>
    <source>
        <strain evidence="1">A5X3R13</strain>
    </source>
</reference>
<gene>
    <name evidence="1" type="ORF">L0C25_10295</name>
</gene>
<dbReference type="RefSeq" id="WP_271636407.1">
    <property type="nucleotide sequence ID" value="NZ_CP094970.1"/>
</dbReference>
<dbReference type="Proteomes" id="UP001164390">
    <property type="component" value="Chromosome"/>
</dbReference>
<dbReference type="InterPro" id="IPR021295">
    <property type="entry name" value="DUF2867"/>
</dbReference>
<accession>A0AA46TLE2</accession>